<organism evidence="1 2">
    <name type="scientific">Flavobacterium gilvum</name>
    <dbReference type="NCBI Taxonomy" id="1492737"/>
    <lineage>
        <taxon>Bacteria</taxon>
        <taxon>Pseudomonadati</taxon>
        <taxon>Bacteroidota</taxon>
        <taxon>Flavobacteriia</taxon>
        <taxon>Flavobacteriales</taxon>
        <taxon>Flavobacteriaceae</taxon>
        <taxon>Flavobacterium</taxon>
    </lineage>
</organism>
<reference evidence="1 2" key="1">
    <citation type="submission" date="2016-10" db="EMBL/GenBank/DDBJ databases">
        <title>Flavobacterium gilvum sp. nov., isolated from stream water.</title>
        <authorList>
            <person name="Shin S.-K."/>
            <person name="Cho Y.-J."/>
            <person name="Yi H."/>
        </authorList>
    </citation>
    <scope>NUCLEOTIDE SEQUENCE [LARGE SCALE GENOMIC DNA]</scope>
    <source>
        <strain evidence="1 2">EM1308</strain>
    </source>
</reference>
<dbReference type="Pfam" id="PF12636">
    <property type="entry name" value="DUF3781"/>
    <property type="match status" value="1"/>
</dbReference>
<accession>A0AAC9I6E4</accession>
<protein>
    <recommendedName>
        <fullName evidence="3">DUF3781 domain-containing protein</fullName>
    </recommendedName>
</protein>
<proteinExistence type="predicted"/>
<dbReference type="KEGG" id="fgl:EM308_10225"/>
<dbReference type="InterPro" id="IPR024229">
    <property type="entry name" value="DUF3781"/>
</dbReference>
<dbReference type="AlphaFoldDB" id="A0AAC9I6E4"/>
<dbReference type="EMBL" id="CP017479">
    <property type="protein sequence ID" value="AOW11344.1"/>
    <property type="molecule type" value="Genomic_DNA"/>
</dbReference>
<gene>
    <name evidence="1" type="ORF">EM308_10225</name>
</gene>
<sequence length="87" mass="10374">MDKTEILNNICYTKLVYDRINKKLKSNYSKTEIETLLFAILKETHEQDFQKIGKNFYVSNVRNNIKITINSNTYRIITVDRLIKTKK</sequence>
<keyword evidence="2" id="KW-1185">Reference proteome</keyword>
<dbReference type="Proteomes" id="UP000175968">
    <property type="component" value="Chromosome"/>
</dbReference>
<evidence type="ECO:0000313" key="1">
    <source>
        <dbReference type="EMBL" id="AOW11344.1"/>
    </source>
</evidence>
<evidence type="ECO:0008006" key="3">
    <source>
        <dbReference type="Google" id="ProtNLM"/>
    </source>
</evidence>
<name>A0AAC9I6E4_9FLAO</name>
<evidence type="ECO:0000313" key="2">
    <source>
        <dbReference type="Proteomes" id="UP000175968"/>
    </source>
</evidence>